<sequence length="34" mass="3565">MFIISLPTCPNPGLVAMDACVCLDAGKSKKQSLI</sequence>
<keyword evidence="2" id="KW-1185">Reference proteome</keyword>
<protein>
    <submittedName>
        <fullName evidence="1">Uncharacterized protein</fullName>
    </submittedName>
</protein>
<gene>
    <name evidence="1" type="ORF">SAMN05216372_103482</name>
</gene>
<evidence type="ECO:0000313" key="2">
    <source>
        <dbReference type="Proteomes" id="UP000243950"/>
    </source>
</evidence>
<proteinExistence type="predicted"/>
<dbReference type="Proteomes" id="UP000243950">
    <property type="component" value="Unassembled WGS sequence"/>
</dbReference>
<evidence type="ECO:0000313" key="1">
    <source>
        <dbReference type="EMBL" id="SFD72397.1"/>
    </source>
</evidence>
<name>A0A1I1UNQ7_PSEOC</name>
<organism evidence="1 2">
    <name type="scientific">Pseudomonas straminea</name>
    <dbReference type="NCBI Taxonomy" id="47882"/>
    <lineage>
        <taxon>Bacteria</taxon>
        <taxon>Pseudomonadati</taxon>
        <taxon>Pseudomonadota</taxon>
        <taxon>Gammaproteobacteria</taxon>
        <taxon>Pseudomonadales</taxon>
        <taxon>Pseudomonadaceae</taxon>
        <taxon>Phytopseudomonas</taxon>
    </lineage>
</organism>
<dbReference type="EMBL" id="FOMO01000003">
    <property type="protein sequence ID" value="SFD72397.1"/>
    <property type="molecule type" value="Genomic_DNA"/>
</dbReference>
<accession>A0A1I1UNQ7</accession>
<reference evidence="2" key="1">
    <citation type="submission" date="2016-10" db="EMBL/GenBank/DDBJ databases">
        <authorList>
            <person name="Varghese N."/>
            <person name="Submissions S."/>
        </authorList>
    </citation>
    <scope>NUCLEOTIDE SEQUENCE [LARGE SCALE GENOMIC DNA]</scope>
    <source>
        <strain evidence="2">JCM 2783</strain>
    </source>
</reference>
<dbReference type="AlphaFoldDB" id="A0A1I1UNQ7"/>